<sequence length="43" mass="4784">MIINSIIVGIDISKETFDASVLINNKDAIMLVKFTKGNKVIYL</sequence>
<evidence type="ECO:0000313" key="2">
    <source>
        <dbReference type="Proteomes" id="UP000033671"/>
    </source>
</evidence>
<dbReference type="EMBL" id="LAOA01000033">
    <property type="protein sequence ID" value="KJV75811.1"/>
    <property type="molecule type" value="Genomic_DNA"/>
</dbReference>
<dbReference type="AlphaFoldDB" id="A0A0F3P7C3"/>
<protein>
    <submittedName>
        <fullName evidence="1">Uncharacterized protein</fullName>
    </submittedName>
</protein>
<name>A0A0F3P7C3_ORITS</name>
<organism evidence="1 2">
    <name type="scientific">Orientia tsutsugamushi str. TA716</name>
    <dbReference type="NCBI Taxonomy" id="1359175"/>
    <lineage>
        <taxon>Bacteria</taxon>
        <taxon>Pseudomonadati</taxon>
        <taxon>Pseudomonadota</taxon>
        <taxon>Alphaproteobacteria</taxon>
        <taxon>Rickettsiales</taxon>
        <taxon>Rickettsiaceae</taxon>
        <taxon>Rickettsieae</taxon>
        <taxon>Orientia</taxon>
    </lineage>
</organism>
<gene>
    <name evidence="1" type="ORF">OTSTA716_0987</name>
</gene>
<reference evidence="1 2" key="1">
    <citation type="submission" date="2015-01" db="EMBL/GenBank/DDBJ databases">
        <title>Genome Sequencing of Rickettsiales.</title>
        <authorList>
            <person name="Daugherty S.C."/>
            <person name="Su Q."/>
            <person name="Abolude K."/>
            <person name="Beier-Sexton M."/>
            <person name="Carlyon J.A."/>
            <person name="Carter R."/>
            <person name="Day N.P."/>
            <person name="Dumler S.J."/>
            <person name="Dyachenko V."/>
            <person name="Godinez A."/>
            <person name="Kurtti T.J."/>
            <person name="Lichay M."/>
            <person name="Mullins K.E."/>
            <person name="Ott S."/>
            <person name="Pappas-Brown V."/>
            <person name="Paris D.H."/>
            <person name="Patel P."/>
            <person name="Richards A.L."/>
            <person name="Sadzewicz L."/>
            <person name="Sears K."/>
            <person name="Seidman D."/>
            <person name="Sengamalay N."/>
            <person name="Stenos J."/>
            <person name="Tallon L.J."/>
            <person name="Vincent G."/>
            <person name="Fraser C.M."/>
            <person name="Munderloh U."/>
            <person name="Dunning-Hotopp J.C."/>
        </authorList>
    </citation>
    <scope>NUCLEOTIDE SEQUENCE [LARGE SCALE GENOMIC DNA]</scope>
    <source>
        <strain evidence="1 2">TA716</strain>
    </source>
</reference>
<comment type="caution">
    <text evidence="1">The sequence shown here is derived from an EMBL/GenBank/DDBJ whole genome shotgun (WGS) entry which is preliminary data.</text>
</comment>
<evidence type="ECO:0000313" key="1">
    <source>
        <dbReference type="EMBL" id="KJV75811.1"/>
    </source>
</evidence>
<dbReference type="PATRIC" id="fig|1359175.3.peg.1867"/>
<accession>A0A0F3P7C3</accession>
<dbReference type="Proteomes" id="UP000033671">
    <property type="component" value="Unassembled WGS sequence"/>
</dbReference>
<proteinExistence type="predicted"/>